<reference evidence="2" key="1">
    <citation type="submission" date="2021-02" db="EMBL/GenBank/DDBJ databases">
        <authorList>
            <person name="Cremers G."/>
            <person name="Picone N."/>
        </authorList>
    </citation>
    <scope>NUCLEOTIDE SEQUENCE</scope>
    <source>
        <strain evidence="2">PQ17</strain>
    </source>
</reference>
<name>A0A8J2BSZ9_9BACT</name>
<protein>
    <submittedName>
        <fullName evidence="2">Uncharacterized protein</fullName>
    </submittedName>
</protein>
<comment type="caution">
    <text evidence="2">The sequence shown here is derived from an EMBL/GenBank/DDBJ whole genome shotgun (WGS) entry which is preliminary data.</text>
</comment>
<dbReference type="AlphaFoldDB" id="A0A8J2BSZ9"/>
<dbReference type="Proteomes" id="UP000663859">
    <property type="component" value="Unassembled WGS sequence"/>
</dbReference>
<sequence length="112" mass="12204">MGKWGAYSQVAASAFIGTVSRRSLPVKPGTQGSDPFTQVAHDIVGHLIGIHHQDRSTLYAQCHFPLLEAQAHHPGGVRDHDDAGLQIREPHNEPSMMAVPPRAALFEGLDHR</sequence>
<feature type="compositionally biased region" description="Basic and acidic residues" evidence="1">
    <location>
        <begin position="76"/>
        <end position="92"/>
    </location>
</feature>
<feature type="region of interest" description="Disordered" evidence="1">
    <location>
        <begin position="73"/>
        <end position="101"/>
    </location>
</feature>
<dbReference type="EMBL" id="CAJNOB010000071">
    <property type="protein sequence ID" value="CAF0705235.1"/>
    <property type="molecule type" value="Genomic_DNA"/>
</dbReference>
<accession>A0A8J2BSZ9</accession>
<evidence type="ECO:0000256" key="1">
    <source>
        <dbReference type="SAM" id="MobiDB-lite"/>
    </source>
</evidence>
<evidence type="ECO:0000313" key="2">
    <source>
        <dbReference type="EMBL" id="CAF0705235.1"/>
    </source>
</evidence>
<dbReference type="RefSeq" id="WP_174582626.1">
    <property type="nucleotide sequence ID" value="NZ_CAJNOB010000071.1"/>
</dbReference>
<gene>
    <name evidence="2" type="ORF">MPNT_90016</name>
</gene>
<keyword evidence="3" id="KW-1185">Reference proteome</keyword>
<organism evidence="2 3">
    <name type="scientific">Candidatus Methylacidithermus pantelleriae</name>
    <dbReference type="NCBI Taxonomy" id="2744239"/>
    <lineage>
        <taxon>Bacteria</taxon>
        <taxon>Pseudomonadati</taxon>
        <taxon>Verrucomicrobiota</taxon>
        <taxon>Methylacidiphilae</taxon>
        <taxon>Methylacidiphilales</taxon>
        <taxon>Methylacidiphilaceae</taxon>
        <taxon>Candidatus Methylacidithermus</taxon>
    </lineage>
</organism>
<evidence type="ECO:0000313" key="3">
    <source>
        <dbReference type="Proteomes" id="UP000663859"/>
    </source>
</evidence>
<proteinExistence type="predicted"/>